<feature type="transmembrane region" description="Helical" evidence="1">
    <location>
        <begin position="50"/>
        <end position="74"/>
    </location>
</feature>
<keyword evidence="1" id="KW-0812">Transmembrane</keyword>
<gene>
    <name evidence="2" type="ORF">B0T19DRAFT_243134</name>
</gene>
<keyword evidence="3" id="KW-1185">Reference proteome</keyword>
<dbReference type="Proteomes" id="UP001286456">
    <property type="component" value="Unassembled WGS sequence"/>
</dbReference>
<sequence>MVGWIGPCFWCFMFVSFCLGFLLFFLLFFLCRTFNGFFFAYHTSPHNAVLPHVTFPFCQVTTLLMIFSSLFSVLPGGVCITMARLHCIASGNECLVYALIELD</sequence>
<accession>A0AAE0I9I2</accession>
<evidence type="ECO:0000313" key="2">
    <source>
        <dbReference type="EMBL" id="KAK3320562.1"/>
    </source>
</evidence>
<keyword evidence="1" id="KW-0472">Membrane</keyword>
<keyword evidence="1" id="KW-1133">Transmembrane helix</keyword>
<protein>
    <submittedName>
        <fullName evidence="2">Uncharacterized protein</fullName>
    </submittedName>
</protein>
<feature type="transmembrane region" description="Helical" evidence="1">
    <location>
        <begin position="7"/>
        <end position="30"/>
    </location>
</feature>
<organism evidence="2 3">
    <name type="scientific">Cercophora scortea</name>
    <dbReference type="NCBI Taxonomy" id="314031"/>
    <lineage>
        <taxon>Eukaryota</taxon>
        <taxon>Fungi</taxon>
        <taxon>Dikarya</taxon>
        <taxon>Ascomycota</taxon>
        <taxon>Pezizomycotina</taxon>
        <taxon>Sordariomycetes</taxon>
        <taxon>Sordariomycetidae</taxon>
        <taxon>Sordariales</taxon>
        <taxon>Lasiosphaeriaceae</taxon>
        <taxon>Cercophora</taxon>
    </lineage>
</organism>
<reference evidence="2" key="2">
    <citation type="submission" date="2023-06" db="EMBL/GenBank/DDBJ databases">
        <authorList>
            <consortium name="Lawrence Berkeley National Laboratory"/>
            <person name="Haridas S."/>
            <person name="Hensen N."/>
            <person name="Bonometti L."/>
            <person name="Westerberg I."/>
            <person name="Brannstrom I.O."/>
            <person name="Guillou S."/>
            <person name="Cros-Aarteil S."/>
            <person name="Calhoun S."/>
            <person name="Kuo A."/>
            <person name="Mondo S."/>
            <person name="Pangilinan J."/>
            <person name="Riley R."/>
            <person name="Labutti K."/>
            <person name="Andreopoulos B."/>
            <person name="Lipzen A."/>
            <person name="Chen C."/>
            <person name="Yanf M."/>
            <person name="Daum C."/>
            <person name="Ng V."/>
            <person name="Clum A."/>
            <person name="Steindorff A."/>
            <person name="Ohm R."/>
            <person name="Martin F."/>
            <person name="Silar P."/>
            <person name="Natvig D."/>
            <person name="Lalanne C."/>
            <person name="Gautier V."/>
            <person name="Ament-Velasquez S.L."/>
            <person name="Kruys A."/>
            <person name="Hutchinson M.I."/>
            <person name="Powell A.J."/>
            <person name="Barry K."/>
            <person name="Miller A.N."/>
            <person name="Grigoriev I.V."/>
            <person name="Debuchy R."/>
            <person name="Gladieux P."/>
            <person name="Thoren M.H."/>
            <person name="Johannesson H."/>
        </authorList>
    </citation>
    <scope>NUCLEOTIDE SEQUENCE</scope>
    <source>
        <strain evidence="2">SMH4131-1</strain>
    </source>
</reference>
<proteinExistence type="predicted"/>
<reference evidence="2" key="1">
    <citation type="journal article" date="2023" name="Mol. Phylogenet. Evol.">
        <title>Genome-scale phylogeny and comparative genomics of the fungal order Sordariales.</title>
        <authorList>
            <person name="Hensen N."/>
            <person name="Bonometti L."/>
            <person name="Westerberg I."/>
            <person name="Brannstrom I.O."/>
            <person name="Guillou S."/>
            <person name="Cros-Aarteil S."/>
            <person name="Calhoun S."/>
            <person name="Haridas S."/>
            <person name="Kuo A."/>
            <person name="Mondo S."/>
            <person name="Pangilinan J."/>
            <person name="Riley R."/>
            <person name="LaButti K."/>
            <person name="Andreopoulos B."/>
            <person name="Lipzen A."/>
            <person name="Chen C."/>
            <person name="Yan M."/>
            <person name="Daum C."/>
            <person name="Ng V."/>
            <person name="Clum A."/>
            <person name="Steindorff A."/>
            <person name="Ohm R.A."/>
            <person name="Martin F."/>
            <person name="Silar P."/>
            <person name="Natvig D.O."/>
            <person name="Lalanne C."/>
            <person name="Gautier V."/>
            <person name="Ament-Velasquez S.L."/>
            <person name="Kruys A."/>
            <person name="Hutchinson M.I."/>
            <person name="Powell A.J."/>
            <person name="Barry K."/>
            <person name="Miller A.N."/>
            <person name="Grigoriev I.V."/>
            <person name="Debuchy R."/>
            <person name="Gladieux P."/>
            <person name="Hiltunen Thoren M."/>
            <person name="Johannesson H."/>
        </authorList>
    </citation>
    <scope>NUCLEOTIDE SEQUENCE</scope>
    <source>
        <strain evidence="2">SMH4131-1</strain>
    </source>
</reference>
<dbReference type="AlphaFoldDB" id="A0AAE0I9I2"/>
<evidence type="ECO:0000256" key="1">
    <source>
        <dbReference type="SAM" id="Phobius"/>
    </source>
</evidence>
<comment type="caution">
    <text evidence="2">The sequence shown here is derived from an EMBL/GenBank/DDBJ whole genome shotgun (WGS) entry which is preliminary data.</text>
</comment>
<dbReference type="EMBL" id="JAUEPO010000005">
    <property type="protein sequence ID" value="KAK3320562.1"/>
    <property type="molecule type" value="Genomic_DNA"/>
</dbReference>
<name>A0AAE0I9I2_9PEZI</name>
<evidence type="ECO:0000313" key="3">
    <source>
        <dbReference type="Proteomes" id="UP001286456"/>
    </source>
</evidence>